<gene>
    <name evidence="16" type="ORF">SCHCODRAFT_258446</name>
</gene>
<sequence length="768" mass="85934">MKKEEHSCCGVVEEAAYKARERSEARRSKPQPWIVLKLTVFITLGIMGYTAYVYIHRFVVPMIKGTNAALGSLGAGVSLIIVFALLWMWMVAAYFRVIITSPGRAKDYVPETAEPPPLYPPAPSPGANPNINLPPNAYFPTSAEPKEEPSERIGGPSYEQQQQQHQNGTAPLPRLSTTTDPARMSVPASSQTARDSIAPHDETKKLSMVSDTTPMPSPTIPLSLPSPTEPSSIASPTLPPASVPPPGFPRSKREAKEMERAIHIARRPPPIPFLREEQRYCTRCRIVKPYRAHHCRACGTCILRYDHHCPWIGQCVGAQNYKFFFNFCESTWVFTTYTFATLVSFVATHGDVDIDPQIIVIIALSALFMCFTAAMVIAHTRQIMMGQTTVELMYIRGMKERENAMMARVFGLWEVGAKGRTRDRWDAEWGSLDREGNLWWQGSAWKEWTSVMGESWIGWIFPIGRGGEDGLHYEPNPRFDPEGRWPFLSFLRWHETWPWPLDEGLVGPLVDTGCKLISSGGAGYDFLDVDYLTRHGVYYANTAVSAAVRTADSTAALILQVMRAGSEHEMNVREGKFLDRSLRAKDVRRSTLGIIGMGNIGKLVRDHMQHFGMKVIYSNRRRLLPEEEKGAEYVSFNEILTRADVLSINCPLTKDTRHLLDKEAFAKMRGGIIVVNTSRGPVIDEQALVDALESGKVLRAALDVYENEPEVHPGLIKSRKTTLSPHCAVLNETIFEDQQTEIMANLEAFIKTGKPNTPVNEPVFSEAV</sequence>
<reference evidence="16 17" key="1">
    <citation type="journal article" date="2010" name="Nat. Biotechnol.">
        <title>Genome sequence of the model mushroom Schizophyllum commune.</title>
        <authorList>
            <person name="Ohm R.A."/>
            <person name="de Jong J.F."/>
            <person name="Lugones L.G."/>
            <person name="Aerts A."/>
            <person name="Kothe E."/>
            <person name="Stajich J.E."/>
            <person name="de Vries R.P."/>
            <person name="Record E."/>
            <person name="Levasseur A."/>
            <person name="Baker S.E."/>
            <person name="Bartholomew K.A."/>
            <person name="Coutinho P.M."/>
            <person name="Erdmann S."/>
            <person name="Fowler T.J."/>
            <person name="Gathman A.C."/>
            <person name="Lombard V."/>
            <person name="Henrissat B."/>
            <person name="Knabe N."/>
            <person name="Kuees U."/>
            <person name="Lilly W.W."/>
            <person name="Lindquist E."/>
            <person name="Lucas S."/>
            <person name="Magnuson J.K."/>
            <person name="Piumi F."/>
            <person name="Raudaskoski M."/>
            <person name="Salamov A."/>
            <person name="Schmutz J."/>
            <person name="Schwarze F.W.M.R."/>
            <person name="vanKuyk P.A."/>
            <person name="Horton J.S."/>
            <person name="Grigoriev I.V."/>
            <person name="Woesten H.A.B."/>
        </authorList>
    </citation>
    <scope>NUCLEOTIDE SEQUENCE [LARGE SCALE GENOMIC DNA]</scope>
    <source>
        <strain evidence="17">H4-8 / FGSC 9210</strain>
    </source>
</reference>
<evidence type="ECO:0000313" key="16">
    <source>
        <dbReference type="EMBL" id="EFI93276.1"/>
    </source>
</evidence>
<protein>
    <recommendedName>
        <fullName evidence="11">Palmitoyltransferase</fullName>
        <ecNumber evidence="11">2.3.1.225</ecNumber>
    </recommendedName>
</protein>
<dbReference type="SUPFAM" id="SSF51735">
    <property type="entry name" value="NAD(P)-binding Rossmann-fold domains"/>
    <property type="match status" value="1"/>
</dbReference>
<dbReference type="GO" id="GO:0030267">
    <property type="term" value="F:glyoxylate reductase (NADPH) activity"/>
    <property type="evidence" value="ECO:0007669"/>
    <property type="project" value="TreeGrafter"/>
</dbReference>
<dbReference type="InterPro" id="IPR050223">
    <property type="entry name" value="D-isomer_2-hydroxyacid_DH"/>
</dbReference>
<dbReference type="KEGG" id="scm:SCHCO_02515291"/>
<feature type="transmembrane region" description="Helical" evidence="11">
    <location>
        <begin position="358"/>
        <end position="378"/>
    </location>
</feature>
<dbReference type="AlphaFoldDB" id="D8QGC8"/>
<keyword evidence="11" id="KW-0808">Transferase</keyword>
<keyword evidence="3 11" id="KW-0812">Transmembrane</keyword>
<evidence type="ECO:0000256" key="12">
    <source>
        <dbReference type="SAM" id="MobiDB-lite"/>
    </source>
</evidence>
<evidence type="ECO:0000256" key="10">
    <source>
        <dbReference type="ARBA" id="ARBA00048048"/>
    </source>
</evidence>
<evidence type="ECO:0000259" key="13">
    <source>
        <dbReference type="Pfam" id="PF00389"/>
    </source>
</evidence>
<dbReference type="STRING" id="578458.D8QGC8"/>
<dbReference type="EC" id="2.3.1.225" evidence="11"/>
<dbReference type="PANTHER" id="PTHR10996:SF129">
    <property type="entry name" value="2-HYDROXYACID DEHYDROGENASE C1773.17C-RELATED"/>
    <property type="match status" value="1"/>
</dbReference>
<dbReference type="InterPro" id="IPR029753">
    <property type="entry name" value="D-isomer_DH_CS"/>
</dbReference>
<dbReference type="VEuPathDB" id="FungiDB:SCHCODRAFT_02515291"/>
<keyword evidence="8" id="KW-0564">Palmitate</keyword>
<dbReference type="Pfam" id="PF02826">
    <property type="entry name" value="2-Hacid_dh_C"/>
    <property type="match status" value="1"/>
</dbReference>
<dbReference type="InterPro" id="IPR036291">
    <property type="entry name" value="NAD(P)-bd_dom_sf"/>
</dbReference>
<evidence type="ECO:0000256" key="7">
    <source>
        <dbReference type="ARBA" id="ARBA00023136"/>
    </source>
</evidence>
<dbReference type="Proteomes" id="UP000007431">
    <property type="component" value="Unassembled WGS sequence"/>
</dbReference>
<dbReference type="PROSITE" id="PS00670">
    <property type="entry name" value="D_2_HYDROXYACID_DH_2"/>
    <property type="match status" value="1"/>
</dbReference>
<dbReference type="SUPFAM" id="SSF52283">
    <property type="entry name" value="Formate/glycerate dehydrogenase catalytic domain-like"/>
    <property type="match status" value="1"/>
</dbReference>
<dbReference type="RefSeq" id="XP_003028179.1">
    <property type="nucleotide sequence ID" value="XM_003028133.1"/>
</dbReference>
<feature type="compositionally biased region" description="Low complexity" evidence="12">
    <location>
        <begin position="220"/>
        <end position="236"/>
    </location>
</feature>
<evidence type="ECO:0000256" key="8">
    <source>
        <dbReference type="ARBA" id="ARBA00023139"/>
    </source>
</evidence>
<dbReference type="eggNOG" id="KOG1311">
    <property type="taxonomic scope" value="Eukaryota"/>
</dbReference>
<evidence type="ECO:0000256" key="9">
    <source>
        <dbReference type="ARBA" id="ARBA00023288"/>
    </source>
</evidence>
<feature type="compositionally biased region" description="Pro residues" evidence="12">
    <location>
        <begin position="116"/>
        <end position="126"/>
    </location>
</feature>
<dbReference type="GO" id="GO:0016618">
    <property type="term" value="F:hydroxypyruvate reductase [NAD(P)H] activity"/>
    <property type="evidence" value="ECO:0007669"/>
    <property type="project" value="TreeGrafter"/>
</dbReference>
<feature type="domain" description="D-isomer specific 2-hydroxyacid dehydrogenase catalytic" evidence="13">
    <location>
        <begin position="501"/>
        <end position="760"/>
    </location>
</feature>
<dbReference type="GO" id="GO:0016020">
    <property type="term" value="C:membrane"/>
    <property type="evidence" value="ECO:0007669"/>
    <property type="project" value="UniProtKB-SubCell"/>
</dbReference>
<evidence type="ECO:0000313" key="17">
    <source>
        <dbReference type="Proteomes" id="UP000007431"/>
    </source>
</evidence>
<name>D8QGC8_SCHCM</name>
<accession>D8QGC8</accession>
<dbReference type="GO" id="GO:0019706">
    <property type="term" value="F:protein-cysteine S-palmitoyltransferase activity"/>
    <property type="evidence" value="ECO:0007669"/>
    <property type="project" value="UniProtKB-EC"/>
</dbReference>
<dbReference type="GO" id="GO:0051287">
    <property type="term" value="F:NAD binding"/>
    <property type="evidence" value="ECO:0007669"/>
    <property type="project" value="InterPro"/>
</dbReference>
<feature type="compositionally biased region" description="Polar residues" evidence="12">
    <location>
        <begin position="158"/>
        <end position="180"/>
    </location>
</feature>
<dbReference type="Gene3D" id="3.40.50.720">
    <property type="entry name" value="NAD(P)-binding Rossmann-like Domain"/>
    <property type="match status" value="2"/>
</dbReference>
<dbReference type="PROSITE" id="PS50216">
    <property type="entry name" value="DHHC"/>
    <property type="match status" value="1"/>
</dbReference>
<feature type="transmembrane region" description="Helical" evidence="11">
    <location>
        <begin position="75"/>
        <end position="95"/>
    </location>
</feature>
<dbReference type="EMBL" id="GL377311">
    <property type="protein sequence ID" value="EFI93276.1"/>
    <property type="molecule type" value="Genomic_DNA"/>
</dbReference>
<dbReference type="FunFam" id="3.40.50.720:FF:000203">
    <property type="entry name" value="D-3-phosphoglycerate dehydrogenase (SerA)"/>
    <property type="match status" value="1"/>
</dbReference>
<keyword evidence="9" id="KW-0449">Lipoprotein</keyword>
<comment type="similarity">
    <text evidence="2">Belongs to the D-isomer specific 2-hydroxyacid dehydrogenase family.</text>
</comment>
<evidence type="ECO:0000256" key="2">
    <source>
        <dbReference type="ARBA" id="ARBA00005854"/>
    </source>
</evidence>
<evidence type="ECO:0000256" key="11">
    <source>
        <dbReference type="RuleBase" id="RU079119"/>
    </source>
</evidence>
<feature type="domain" description="Palmitoyltransferase DHHC" evidence="14">
    <location>
        <begin position="276"/>
        <end position="393"/>
    </location>
</feature>
<dbReference type="InterPro" id="IPR001594">
    <property type="entry name" value="Palmitoyltrfase_DHHC"/>
</dbReference>
<dbReference type="InterPro" id="IPR006139">
    <property type="entry name" value="D-isomer_2_OHA_DH_cat_dom"/>
</dbReference>
<comment type="subcellular location">
    <subcellularLocation>
        <location evidence="1">Membrane</location>
        <topology evidence="1">Multi-pass membrane protein</topology>
    </subcellularLocation>
</comment>
<dbReference type="InterPro" id="IPR006140">
    <property type="entry name" value="D-isomer_DH_NAD-bd"/>
</dbReference>
<dbReference type="PROSITE" id="PS00671">
    <property type="entry name" value="D_2_HYDROXYACID_DH_3"/>
    <property type="match status" value="1"/>
</dbReference>
<feature type="region of interest" description="Disordered" evidence="12">
    <location>
        <begin position="116"/>
        <end position="251"/>
    </location>
</feature>
<evidence type="ECO:0000256" key="4">
    <source>
        <dbReference type="ARBA" id="ARBA00022989"/>
    </source>
</evidence>
<comment type="domain">
    <text evidence="11">The DHHC domain is required for palmitoyltransferase activity.</text>
</comment>
<keyword evidence="5" id="KW-0560">Oxidoreductase</keyword>
<evidence type="ECO:0000256" key="6">
    <source>
        <dbReference type="ARBA" id="ARBA00023027"/>
    </source>
</evidence>
<keyword evidence="6" id="KW-0520">NAD</keyword>
<comment type="similarity">
    <text evidence="11">Belongs to the DHHC palmitoyltransferase family.</text>
</comment>
<organism evidence="17">
    <name type="scientific">Schizophyllum commune (strain H4-8 / FGSC 9210)</name>
    <name type="common">Split gill fungus</name>
    <dbReference type="NCBI Taxonomy" id="578458"/>
    <lineage>
        <taxon>Eukaryota</taxon>
        <taxon>Fungi</taxon>
        <taxon>Dikarya</taxon>
        <taxon>Basidiomycota</taxon>
        <taxon>Agaricomycotina</taxon>
        <taxon>Agaricomycetes</taxon>
        <taxon>Agaricomycetidae</taxon>
        <taxon>Agaricales</taxon>
        <taxon>Schizophyllaceae</taxon>
        <taxon>Schizophyllum</taxon>
    </lineage>
</organism>
<dbReference type="PANTHER" id="PTHR10996">
    <property type="entry name" value="2-HYDROXYACID DEHYDROGENASE-RELATED"/>
    <property type="match status" value="1"/>
</dbReference>
<feature type="domain" description="D-isomer specific 2-hydroxyacid dehydrogenase NAD-binding" evidence="15">
    <location>
        <begin position="556"/>
        <end position="728"/>
    </location>
</feature>
<keyword evidence="17" id="KW-1185">Reference proteome</keyword>
<feature type="transmembrane region" description="Helical" evidence="11">
    <location>
        <begin position="323"/>
        <end position="346"/>
    </location>
</feature>
<evidence type="ECO:0000256" key="3">
    <source>
        <dbReference type="ARBA" id="ARBA00022692"/>
    </source>
</evidence>
<dbReference type="OrthoDB" id="298012at2759"/>
<feature type="transmembrane region" description="Helical" evidence="11">
    <location>
        <begin position="34"/>
        <end position="55"/>
    </location>
</feature>
<dbReference type="Pfam" id="PF00389">
    <property type="entry name" value="2-Hacid_dh"/>
    <property type="match status" value="1"/>
</dbReference>
<dbReference type="eggNOG" id="KOG0069">
    <property type="taxonomic scope" value="Eukaryota"/>
</dbReference>
<dbReference type="GO" id="GO:0005829">
    <property type="term" value="C:cytosol"/>
    <property type="evidence" value="ECO:0007669"/>
    <property type="project" value="TreeGrafter"/>
</dbReference>
<comment type="catalytic activity">
    <reaction evidence="10 11">
        <text>L-cysteinyl-[protein] + hexadecanoyl-CoA = S-hexadecanoyl-L-cysteinyl-[protein] + CoA</text>
        <dbReference type="Rhea" id="RHEA:36683"/>
        <dbReference type="Rhea" id="RHEA-COMP:10131"/>
        <dbReference type="Rhea" id="RHEA-COMP:11032"/>
        <dbReference type="ChEBI" id="CHEBI:29950"/>
        <dbReference type="ChEBI" id="CHEBI:57287"/>
        <dbReference type="ChEBI" id="CHEBI:57379"/>
        <dbReference type="ChEBI" id="CHEBI:74151"/>
        <dbReference type="EC" id="2.3.1.225"/>
    </reaction>
</comment>
<dbReference type="GeneID" id="9591950"/>
<keyword evidence="7 11" id="KW-0472">Membrane</keyword>
<keyword evidence="4 11" id="KW-1133">Transmembrane helix</keyword>
<dbReference type="CDD" id="cd12168">
    <property type="entry name" value="Mand_dh_like"/>
    <property type="match status" value="1"/>
</dbReference>
<evidence type="ECO:0000259" key="14">
    <source>
        <dbReference type="Pfam" id="PF01529"/>
    </source>
</evidence>
<feature type="compositionally biased region" description="Pro residues" evidence="12">
    <location>
        <begin position="237"/>
        <end position="248"/>
    </location>
</feature>
<evidence type="ECO:0000259" key="15">
    <source>
        <dbReference type="Pfam" id="PF02826"/>
    </source>
</evidence>
<evidence type="ECO:0000256" key="5">
    <source>
        <dbReference type="ARBA" id="ARBA00023002"/>
    </source>
</evidence>
<dbReference type="OMA" id="TEGNIWW"/>
<dbReference type="Pfam" id="PF01529">
    <property type="entry name" value="DHHC"/>
    <property type="match status" value="1"/>
</dbReference>
<dbReference type="InParanoid" id="D8QGC8"/>
<evidence type="ECO:0000256" key="1">
    <source>
        <dbReference type="ARBA" id="ARBA00004141"/>
    </source>
</evidence>
<keyword evidence="11" id="KW-0012">Acyltransferase</keyword>
<proteinExistence type="inferred from homology"/>
<dbReference type="HOGENOM" id="CLU_363753_0_0_1"/>